<evidence type="ECO:0000313" key="2">
    <source>
        <dbReference type="Proteomes" id="UP000502377"/>
    </source>
</evidence>
<organism evidence="1 2">
    <name type="scientific">Campylobacter rectus</name>
    <name type="common">Wolinella recta</name>
    <dbReference type="NCBI Taxonomy" id="203"/>
    <lineage>
        <taxon>Bacteria</taxon>
        <taxon>Pseudomonadati</taxon>
        <taxon>Campylobacterota</taxon>
        <taxon>Epsilonproteobacteria</taxon>
        <taxon>Campylobacterales</taxon>
        <taxon>Campylobacteraceae</taxon>
        <taxon>Campylobacter</taxon>
    </lineage>
</organism>
<gene>
    <name evidence="1" type="ORF">CRECT_0340</name>
</gene>
<dbReference type="Proteomes" id="UP000502377">
    <property type="component" value="Chromosome"/>
</dbReference>
<reference evidence="1 2" key="1">
    <citation type="submission" date="2016-07" db="EMBL/GenBank/DDBJ databases">
        <title>Comparative genomics of the Campylobacter concisus group.</title>
        <authorList>
            <person name="Miller W.G."/>
            <person name="Yee E."/>
            <person name="Chapman M.H."/>
            <person name="Huynh S."/>
            <person name="Bono J.L."/>
            <person name="On S.L.W."/>
            <person name="StLeger J."/>
            <person name="Foster G."/>
            <person name="Parker C.T."/>
        </authorList>
    </citation>
    <scope>NUCLEOTIDE SEQUENCE [LARGE SCALE GENOMIC DNA]</scope>
    <source>
        <strain evidence="1 2">ATCC 33238</strain>
    </source>
</reference>
<name>A0A6G5QKD1_CAMRE</name>
<sequence length="73" mass="8209">MCAADDVKAHLYVSSDFDDFATKLCAKLPFDKRSRYLGRSQQNAGGGPDGIIVWGKKDGRAYFVRYFIWLNGT</sequence>
<dbReference type="EMBL" id="CP012543">
    <property type="protein sequence ID" value="QCD46037.1"/>
    <property type="molecule type" value="Genomic_DNA"/>
</dbReference>
<evidence type="ECO:0000313" key="1">
    <source>
        <dbReference type="EMBL" id="QCD46037.1"/>
    </source>
</evidence>
<dbReference type="KEGG" id="crx:CRECT_0340"/>
<dbReference type="AlphaFoldDB" id="A0A6G5QKD1"/>
<proteinExistence type="predicted"/>
<accession>A0A6G5QKD1</accession>
<protein>
    <submittedName>
        <fullName evidence="1">Uncharacterized protein</fullName>
    </submittedName>
</protein>